<dbReference type="AlphaFoldDB" id="A0A7W2LA27"/>
<accession>A0A7W2LA27</accession>
<protein>
    <submittedName>
        <fullName evidence="2">Uncharacterized protein</fullName>
    </submittedName>
</protein>
<evidence type="ECO:0000313" key="3">
    <source>
        <dbReference type="Proteomes" id="UP000440965"/>
    </source>
</evidence>
<gene>
    <name evidence="2" type="ORF">F9Z43_14450</name>
</gene>
<evidence type="ECO:0000313" key="2">
    <source>
        <dbReference type="EMBL" id="MVF50495.1"/>
    </source>
</evidence>
<reference evidence="2 3" key="1">
    <citation type="submission" date="2019-10" db="EMBL/GenBank/DDBJ databases">
        <title>XDR Pseudomonas monteilii producing IMP-16 from LCR.</title>
        <authorList>
            <person name="Ballaben A."/>
            <person name="Doi Y."/>
        </authorList>
    </citation>
    <scope>NUCLEOTIDE SEQUENCE [LARGE SCALE GENOMIC DNA]</scope>
    <source>
        <strain evidence="2 3">597/14</strain>
    </source>
</reference>
<dbReference type="EMBL" id="WEIK01000011">
    <property type="protein sequence ID" value="MVF50495.1"/>
    <property type="molecule type" value="Genomic_DNA"/>
</dbReference>
<proteinExistence type="predicted"/>
<evidence type="ECO:0000256" key="1">
    <source>
        <dbReference type="SAM" id="SignalP"/>
    </source>
</evidence>
<feature type="signal peptide" evidence="1">
    <location>
        <begin position="1"/>
        <end position="21"/>
    </location>
</feature>
<dbReference type="RefSeq" id="WP_060496972.1">
    <property type="nucleotide sequence ID" value="NZ_JACGDB010000003.1"/>
</dbReference>
<organism evidence="2 3">
    <name type="scientific">Pseudomonas monteilii</name>
    <dbReference type="NCBI Taxonomy" id="76759"/>
    <lineage>
        <taxon>Bacteria</taxon>
        <taxon>Pseudomonadati</taxon>
        <taxon>Pseudomonadota</taxon>
        <taxon>Gammaproteobacteria</taxon>
        <taxon>Pseudomonadales</taxon>
        <taxon>Pseudomonadaceae</taxon>
        <taxon>Pseudomonas</taxon>
    </lineage>
</organism>
<sequence length="66" mass="6905">MKKIAFITLLAAAGLVQVAHANDAVFSEQPQADRGGVNSIGVPEIQCPEGTFLTPIGTCEPGFDFD</sequence>
<name>A0A7W2LA27_9PSED</name>
<keyword evidence="1" id="KW-0732">Signal</keyword>
<dbReference type="Proteomes" id="UP000440965">
    <property type="component" value="Unassembled WGS sequence"/>
</dbReference>
<comment type="caution">
    <text evidence="2">The sequence shown here is derived from an EMBL/GenBank/DDBJ whole genome shotgun (WGS) entry which is preliminary data.</text>
</comment>
<feature type="chain" id="PRO_5030675746" evidence="1">
    <location>
        <begin position="22"/>
        <end position="66"/>
    </location>
</feature>